<evidence type="ECO:0000313" key="4">
    <source>
        <dbReference type="Proteomes" id="UP000094020"/>
    </source>
</evidence>
<keyword evidence="2" id="KW-0812">Transmembrane</keyword>
<keyword evidence="4" id="KW-1185">Reference proteome</keyword>
<evidence type="ECO:0000313" key="3">
    <source>
        <dbReference type="EMBL" id="WWC69718.1"/>
    </source>
</evidence>
<proteinExistence type="predicted"/>
<evidence type="ECO:0000256" key="2">
    <source>
        <dbReference type="SAM" id="Phobius"/>
    </source>
</evidence>
<keyword evidence="2" id="KW-1133">Transmembrane helix</keyword>
<protein>
    <submittedName>
        <fullName evidence="3">Uncharacterized protein</fullName>
    </submittedName>
</protein>
<feature type="compositionally biased region" description="Basic and acidic residues" evidence="1">
    <location>
        <begin position="38"/>
        <end position="53"/>
    </location>
</feature>
<organism evidence="3 4">
    <name type="scientific">Kwoniella pini CBS 10737</name>
    <dbReference type="NCBI Taxonomy" id="1296096"/>
    <lineage>
        <taxon>Eukaryota</taxon>
        <taxon>Fungi</taxon>
        <taxon>Dikarya</taxon>
        <taxon>Basidiomycota</taxon>
        <taxon>Agaricomycotina</taxon>
        <taxon>Tremellomycetes</taxon>
        <taxon>Tremellales</taxon>
        <taxon>Cryptococcaceae</taxon>
        <taxon>Kwoniella</taxon>
    </lineage>
</organism>
<dbReference type="InterPro" id="IPR036259">
    <property type="entry name" value="MFS_trans_sf"/>
</dbReference>
<dbReference type="Proteomes" id="UP000094020">
    <property type="component" value="Chromosome 4"/>
</dbReference>
<name>A0AAJ8L514_9TREE</name>
<keyword evidence="2" id="KW-0472">Membrane</keyword>
<dbReference type="SUPFAM" id="SSF103473">
    <property type="entry name" value="MFS general substrate transporter"/>
    <property type="match status" value="1"/>
</dbReference>
<dbReference type="EMBL" id="CP144522">
    <property type="protein sequence ID" value="WWC69718.1"/>
    <property type="molecule type" value="Genomic_DNA"/>
</dbReference>
<reference evidence="3" key="2">
    <citation type="submission" date="2024-02" db="EMBL/GenBank/DDBJ databases">
        <title>Comparative genomics of Cryptococcus and Kwoniella reveals pathogenesis evolution and contrasting modes of karyotype evolution via chromosome fusion or intercentromeric recombination.</title>
        <authorList>
            <person name="Coelho M.A."/>
            <person name="David-Palma M."/>
            <person name="Shea T."/>
            <person name="Bowers K."/>
            <person name="McGinley-Smith S."/>
            <person name="Mohammad A.W."/>
            <person name="Gnirke A."/>
            <person name="Yurkov A.M."/>
            <person name="Nowrousian M."/>
            <person name="Sun S."/>
            <person name="Cuomo C.A."/>
            <person name="Heitman J."/>
        </authorList>
    </citation>
    <scope>NUCLEOTIDE SEQUENCE</scope>
    <source>
        <strain evidence="3">CBS 10737</strain>
    </source>
</reference>
<dbReference type="AlphaFoldDB" id="A0AAJ8L514"/>
<sequence length="141" mass="15764">MEPLFTEVILSKPEEEVNQLKEPVNYNASRLIGNLDEEANHEKNIEQSRNSREDGDESNVQNPDTIFQSHLTLTHKFMLAGTISLTYFLTSFTVGSGLLIIPVMADYFEVSVLAVQWVTSAFQFGLCESSNSSPTSIRLGF</sequence>
<gene>
    <name evidence="3" type="ORF">I206_103661</name>
</gene>
<feature type="region of interest" description="Disordered" evidence="1">
    <location>
        <begin position="33"/>
        <end position="63"/>
    </location>
</feature>
<dbReference type="RefSeq" id="XP_070058912.1">
    <property type="nucleotide sequence ID" value="XM_070202811.1"/>
</dbReference>
<accession>A0AAJ8L514</accession>
<feature type="transmembrane region" description="Helical" evidence="2">
    <location>
        <begin position="77"/>
        <end position="101"/>
    </location>
</feature>
<evidence type="ECO:0000256" key="1">
    <source>
        <dbReference type="SAM" id="MobiDB-lite"/>
    </source>
</evidence>
<dbReference type="GeneID" id="96955734"/>
<dbReference type="KEGG" id="kpin:96955734"/>
<reference evidence="3" key="1">
    <citation type="submission" date="2013-07" db="EMBL/GenBank/DDBJ databases">
        <authorList>
            <consortium name="The Broad Institute Genome Sequencing Platform"/>
            <person name="Cuomo C."/>
            <person name="Litvintseva A."/>
            <person name="Chen Y."/>
            <person name="Heitman J."/>
            <person name="Sun S."/>
            <person name="Springer D."/>
            <person name="Dromer F."/>
            <person name="Young S.K."/>
            <person name="Zeng Q."/>
            <person name="Gargeya S."/>
            <person name="Fitzgerald M."/>
            <person name="Abouelleil A."/>
            <person name="Alvarado L."/>
            <person name="Berlin A.M."/>
            <person name="Chapman S.B."/>
            <person name="Dewar J."/>
            <person name="Goldberg J."/>
            <person name="Griggs A."/>
            <person name="Gujja S."/>
            <person name="Hansen M."/>
            <person name="Howarth C."/>
            <person name="Imamovic A."/>
            <person name="Larimer J."/>
            <person name="McCowan C."/>
            <person name="Murphy C."/>
            <person name="Pearson M."/>
            <person name="Priest M."/>
            <person name="Roberts A."/>
            <person name="Saif S."/>
            <person name="Shea T."/>
            <person name="Sykes S."/>
            <person name="Wortman J."/>
            <person name="Nusbaum C."/>
            <person name="Birren B."/>
        </authorList>
    </citation>
    <scope>NUCLEOTIDE SEQUENCE</scope>
    <source>
        <strain evidence="3">CBS 10737</strain>
    </source>
</reference>